<dbReference type="Proteomes" id="UP000499080">
    <property type="component" value="Unassembled WGS sequence"/>
</dbReference>
<evidence type="ECO:0000313" key="2">
    <source>
        <dbReference type="EMBL" id="GBN11765.1"/>
    </source>
</evidence>
<proteinExistence type="predicted"/>
<gene>
    <name evidence="2" type="ORF">AVEN_272700_1</name>
</gene>
<comment type="caution">
    <text evidence="2">The sequence shown here is derived from an EMBL/GenBank/DDBJ whole genome shotgun (WGS) entry which is preliminary data.</text>
</comment>
<dbReference type="AlphaFoldDB" id="A0A4Y2LAR5"/>
<dbReference type="OrthoDB" id="6436300at2759"/>
<keyword evidence="3" id="KW-1185">Reference proteome</keyword>
<protein>
    <submittedName>
        <fullName evidence="2">Uncharacterized protein</fullName>
    </submittedName>
</protein>
<name>A0A4Y2LAR5_ARAVE</name>
<reference evidence="2 3" key="1">
    <citation type="journal article" date="2019" name="Sci. Rep.">
        <title>Orb-weaving spider Araneus ventricosus genome elucidates the spidroin gene catalogue.</title>
        <authorList>
            <person name="Kono N."/>
            <person name="Nakamura H."/>
            <person name="Ohtoshi R."/>
            <person name="Moran D.A.P."/>
            <person name="Shinohara A."/>
            <person name="Yoshida Y."/>
            <person name="Fujiwara M."/>
            <person name="Mori M."/>
            <person name="Tomita M."/>
            <person name="Arakawa K."/>
        </authorList>
    </citation>
    <scope>NUCLEOTIDE SEQUENCE [LARGE SCALE GENOMIC DNA]</scope>
</reference>
<evidence type="ECO:0000256" key="1">
    <source>
        <dbReference type="SAM" id="SignalP"/>
    </source>
</evidence>
<sequence>MAVRKHLLTILMTAGALLKYHEGILQLEEYKDKDMANSTINPPNRAVQHWYDQWRLLNLSPRTGQGLIEKLKEKSKIYEEHGITVCLSEEPFAVVIVTPIMLLLCPCSAGAVPVTIIITKGQTQESYRKGFELLNEALMAMDILPFL</sequence>
<feature type="signal peptide" evidence="1">
    <location>
        <begin position="1"/>
        <end position="23"/>
    </location>
</feature>
<keyword evidence="1" id="KW-0732">Signal</keyword>
<organism evidence="2 3">
    <name type="scientific">Araneus ventricosus</name>
    <name type="common">Orbweaver spider</name>
    <name type="synonym">Epeira ventricosa</name>
    <dbReference type="NCBI Taxonomy" id="182803"/>
    <lineage>
        <taxon>Eukaryota</taxon>
        <taxon>Metazoa</taxon>
        <taxon>Ecdysozoa</taxon>
        <taxon>Arthropoda</taxon>
        <taxon>Chelicerata</taxon>
        <taxon>Arachnida</taxon>
        <taxon>Araneae</taxon>
        <taxon>Araneomorphae</taxon>
        <taxon>Entelegynae</taxon>
        <taxon>Araneoidea</taxon>
        <taxon>Araneidae</taxon>
        <taxon>Araneus</taxon>
    </lineage>
</organism>
<accession>A0A4Y2LAR5</accession>
<feature type="chain" id="PRO_5021278053" evidence="1">
    <location>
        <begin position="24"/>
        <end position="147"/>
    </location>
</feature>
<evidence type="ECO:0000313" key="3">
    <source>
        <dbReference type="Proteomes" id="UP000499080"/>
    </source>
</evidence>
<dbReference type="EMBL" id="BGPR01005608">
    <property type="protein sequence ID" value="GBN11765.1"/>
    <property type="molecule type" value="Genomic_DNA"/>
</dbReference>